<dbReference type="Proteomes" id="UP000467700">
    <property type="component" value="Unassembled WGS sequence"/>
</dbReference>
<dbReference type="EMBL" id="CACVBS010000053">
    <property type="protein sequence ID" value="CAA7266160.1"/>
    <property type="molecule type" value="Genomic_DNA"/>
</dbReference>
<keyword evidence="3" id="KW-1185">Reference proteome</keyword>
<reference evidence="2 3" key="1">
    <citation type="submission" date="2020-01" db="EMBL/GenBank/DDBJ databases">
        <authorList>
            <person name="Gupta K D."/>
        </authorList>
    </citation>
    <scope>NUCLEOTIDE SEQUENCE [LARGE SCALE GENOMIC DNA]</scope>
</reference>
<dbReference type="AlphaFoldDB" id="A0A8S0WDR8"/>
<protein>
    <submittedName>
        <fullName evidence="2">Uncharacterized protein</fullName>
    </submittedName>
</protein>
<feature type="region of interest" description="Disordered" evidence="1">
    <location>
        <begin position="35"/>
        <end position="114"/>
    </location>
</feature>
<evidence type="ECO:0000256" key="1">
    <source>
        <dbReference type="SAM" id="MobiDB-lite"/>
    </source>
</evidence>
<name>A0A8S0WDR8_CYCAE</name>
<proteinExistence type="predicted"/>
<feature type="compositionally biased region" description="Polar residues" evidence="1">
    <location>
        <begin position="35"/>
        <end position="48"/>
    </location>
</feature>
<feature type="compositionally biased region" description="Basic and acidic residues" evidence="1">
    <location>
        <begin position="81"/>
        <end position="92"/>
    </location>
</feature>
<evidence type="ECO:0000313" key="3">
    <source>
        <dbReference type="Proteomes" id="UP000467700"/>
    </source>
</evidence>
<gene>
    <name evidence="2" type="ORF">AAE3_LOCUS8451</name>
</gene>
<accession>A0A8S0WDR8</accession>
<feature type="compositionally biased region" description="Gly residues" evidence="1">
    <location>
        <begin position="94"/>
        <end position="103"/>
    </location>
</feature>
<evidence type="ECO:0000313" key="2">
    <source>
        <dbReference type="EMBL" id="CAA7266160.1"/>
    </source>
</evidence>
<sequence>MPSAVQLLSLRILPPSAHHMMFPSAILLNLSIPQTASPRDQTPSSKFSNSEHHPHKHARPASQAPGSSMISLWADAPMGPGDHDKSNSKLRESGLGGSDGGPRTGVALSSDSGWGNGEIAHSVGSWVLWTRPGGMTERGNPDSTARL</sequence>
<organism evidence="2 3">
    <name type="scientific">Cyclocybe aegerita</name>
    <name type="common">Black poplar mushroom</name>
    <name type="synonym">Agrocybe aegerita</name>
    <dbReference type="NCBI Taxonomy" id="1973307"/>
    <lineage>
        <taxon>Eukaryota</taxon>
        <taxon>Fungi</taxon>
        <taxon>Dikarya</taxon>
        <taxon>Basidiomycota</taxon>
        <taxon>Agaricomycotina</taxon>
        <taxon>Agaricomycetes</taxon>
        <taxon>Agaricomycetidae</taxon>
        <taxon>Agaricales</taxon>
        <taxon>Agaricineae</taxon>
        <taxon>Bolbitiaceae</taxon>
        <taxon>Cyclocybe</taxon>
    </lineage>
</organism>
<comment type="caution">
    <text evidence="2">The sequence shown here is derived from an EMBL/GenBank/DDBJ whole genome shotgun (WGS) entry which is preliminary data.</text>
</comment>